<evidence type="ECO:0000256" key="2">
    <source>
        <dbReference type="ARBA" id="ARBA00023172"/>
    </source>
</evidence>
<dbReference type="GO" id="GO:0015074">
    <property type="term" value="P:DNA integration"/>
    <property type="evidence" value="ECO:0007669"/>
    <property type="project" value="InterPro"/>
</dbReference>
<dbReference type="InterPro" id="IPR050090">
    <property type="entry name" value="Tyrosine_recombinase_XerCD"/>
</dbReference>
<dbReference type="SUPFAM" id="SSF56349">
    <property type="entry name" value="DNA breaking-rejoining enzymes"/>
    <property type="match status" value="1"/>
</dbReference>
<reference evidence="5" key="1">
    <citation type="submission" date="2023-01" db="EMBL/GenBank/DDBJ databases">
        <title>Genome assembly of the deep-sea coral Lophelia pertusa.</title>
        <authorList>
            <person name="Herrera S."/>
            <person name="Cordes E."/>
        </authorList>
    </citation>
    <scope>NUCLEOTIDE SEQUENCE</scope>
    <source>
        <strain evidence="5">USNM1676648</strain>
        <tissue evidence="5">Polyp</tissue>
    </source>
</reference>
<feature type="region of interest" description="Disordered" evidence="3">
    <location>
        <begin position="665"/>
        <end position="706"/>
    </location>
</feature>
<feature type="region of interest" description="Disordered" evidence="3">
    <location>
        <begin position="183"/>
        <end position="313"/>
    </location>
</feature>
<dbReference type="GO" id="GO:0006310">
    <property type="term" value="P:DNA recombination"/>
    <property type="evidence" value="ECO:0007669"/>
    <property type="project" value="UniProtKB-KW"/>
</dbReference>
<proteinExistence type="predicted"/>
<feature type="region of interest" description="Disordered" evidence="3">
    <location>
        <begin position="129"/>
        <end position="158"/>
    </location>
</feature>
<dbReference type="Proteomes" id="UP001163046">
    <property type="component" value="Unassembled WGS sequence"/>
</dbReference>
<evidence type="ECO:0000259" key="4">
    <source>
        <dbReference type="Pfam" id="PF00589"/>
    </source>
</evidence>
<protein>
    <recommendedName>
        <fullName evidence="4">Tyr recombinase domain-containing protein</fullName>
    </recommendedName>
</protein>
<feature type="compositionally biased region" description="Acidic residues" evidence="3">
    <location>
        <begin position="238"/>
        <end position="284"/>
    </location>
</feature>
<keyword evidence="6" id="KW-1185">Reference proteome</keyword>
<feature type="compositionally biased region" description="Basic residues" evidence="3">
    <location>
        <begin position="206"/>
        <end position="215"/>
    </location>
</feature>
<dbReference type="PANTHER" id="PTHR30349">
    <property type="entry name" value="PHAGE INTEGRASE-RELATED"/>
    <property type="match status" value="1"/>
</dbReference>
<gene>
    <name evidence="5" type="ORF">OS493_006745</name>
</gene>
<dbReference type="OrthoDB" id="5960386at2759"/>
<dbReference type="Gene3D" id="1.10.443.10">
    <property type="entry name" value="Intergrase catalytic core"/>
    <property type="match status" value="1"/>
</dbReference>
<feature type="region of interest" description="Disordered" evidence="3">
    <location>
        <begin position="1"/>
        <end position="89"/>
    </location>
</feature>
<dbReference type="InterPro" id="IPR011010">
    <property type="entry name" value="DNA_brk_join_enz"/>
</dbReference>
<sequence>MDELNASEFVKEIHSTEAETGVSEGSSDEDEIYKRESDDSSSSEEDCDSEEESSDSATDDPKKGTKEKKEDKVGPPNSTTMRQKKSCPLPTCESVVYHIPRHLEEVHGWTKAHSRTALGRFGLRKSYTYSEPSKIPKKKKKTQVDKEKKGEKKLKDYHHYRHCPVRGCTSLLKRLPPHLKKVHKLTPASEDYKEAMSQVRGPVKDSHRKPYHKRPRPTECDDHPLPRQFPSKNVEVISSEEERDDDESLVQRDDDESMVQRDDDESLVQRDDDESSVQRDDDESSVQRDDNESSVQRDDDESSVQTPDNDMPNELVGFEAWLQSADGGMLDEKTSRQHTKQVFKLLNAIDEKQELPSLFDDRLINDRFLKGHANKSYTPKTTQSYLMSLRHFYSFSLTGAVVVAISKEKIISLKDKVARWSSSYRVESSKRHWEKMTQDLQALITPEQINGFEKSKASRDAICLLGQLTGAHNVIITQAQYTLIRDFLLVEVSIDNANRAGSLANMTLAELNSVTKQNDEFVVLVKKNKTLATHGPARIVLSSKLKSWINIFAREVRSQVAGANDRPDNCLFLSFNGEPMASSQINKAIKSIWKKADMEGAPNSTLFRKSAVSKVHGSNESNEARENLADLMTHNMSTATKYYRLQEKSKSSVLASQQLRKIMHQEADDERLSPTSSVEGETPKGPGSKQLPHAERCDADDDSSSLCSPWDKEKEILVTSLFQEEIKYRAVSMEVVNMNCLKMKTPREF</sequence>
<keyword evidence="2" id="KW-0233">DNA recombination</keyword>
<accession>A0A9W9ZS71</accession>
<dbReference type="Pfam" id="PF00589">
    <property type="entry name" value="Phage_integrase"/>
    <property type="match status" value="1"/>
</dbReference>
<keyword evidence="1" id="KW-0238">DNA-binding</keyword>
<evidence type="ECO:0000313" key="5">
    <source>
        <dbReference type="EMBL" id="KAJ7386732.1"/>
    </source>
</evidence>
<dbReference type="PANTHER" id="PTHR30349:SF41">
    <property type="entry name" value="INTEGRASE_RECOMBINASE PROTEIN MJ0367-RELATED"/>
    <property type="match status" value="1"/>
</dbReference>
<evidence type="ECO:0000313" key="6">
    <source>
        <dbReference type="Proteomes" id="UP001163046"/>
    </source>
</evidence>
<feature type="compositionally biased region" description="Basic and acidic residues" evidence="3">
    <location>
        <begin position="216"/>
        <end position="225"/>
    </location>
</feature>
<feature type="compositionally biased region" description="Acidic residues" evidence="3">
    <location>
        <begin position="39"/>
        <end position="58"/>
    </location>
</feature>
<name>A0A9W9ZS71_9CNID</name>
<comment type="caution">
    <text evidence="5">The sequence shown here is derived from an EMBL/GenBank/DDBJ whole genome shotgun (WGS) entry which is preliminary data.</text>
</comment>
<feature type="compositionally biased region" description="Basic and acidic residues" evidence="3">
    <location>
        <begin position="285"/>
        <end position="297"/>
    </location>
</feature>
<organism evidence="5 6">
    <name type="scientific">Desmophyllum pertusum</name>
    <dbReference type="NCBI Taxonomy" id="174260"/>
    <lineage>
        <taxon>Eukaryota</taxon>
        <taxon>Metazoa</taxon>
        <taxon>Cnidaria</taxon>
        <taxon>Anthozoa</taxon>
        <taxon>Hexacorallia</taxon>
        <taxon>Scleractinia</taxon>
        <taxon>Caryophylliina</taxon>
        <taxon>Caryophylliidae</taxon>
        <taxon>Desmophyllum</taxon>
    </lineage>
</organism>
<feature type="compositionally biased region" description="Basic and acidic residues" evidence="3">
    <location>
        <begin position="59"/>
        <end position="73"/>
    </location>
</feature>
<dbReference type="InterPro" id="IPR002104">
    <property type="entry name" value="Integrase_catalytic"/>
</dbReference>
<feature type="domain" description="Tyr recombinase" evidence="4">
    <location>
        <begin position="478"/>
        <end position="644"/>
    </location>
</feature>
<dbReference type="AlphaFoldDB" id="A0A9W9ZS71"/>
<evidence type="ECO:0000256" key="1">
    <source>
        <dbReference type="ARBA" id="ARBA00023125"/>
    </source>
</evidence>
<dbReference type="GO" id="GO:0003677">
    <property type="term" value="F:DNA binding"/>
    <property type="evidence" value="ECO:0007669"/>
    <property type="project" value="UniProtKB-KW"/>
</dbReference>
<dbReference type="InterPro" id="IPR013762">
    <property type="entry name" value="Integrase-like_cat_sf"/>
</dbReference>
<feature type="compositionally biased region" description="Basic and acidic residues" evidence="3">
    <location>
        <begin position="142"/>
        <end position="154"/>
    </location>
</feature>
<evidence type="ECO:0000256" key="3">
    <source>
        <dbReference type="SAM" id="MobiDB-lite"/>
    </source>
</evidence>
<dbReference type="EMBL" id="MU825875">
    <property type="protein sequence ID" value="KAJ7386732.1"/>
    <property type="molecule type" value="Genomic_DNA"/>
</dbReference>